<reference evidence="1 2" key="1">
    <citation type="journal article" date="2018" name="Front. Microbiol.">
        <title>Adaptation of the Freshwater Bloom-Forming Cyanobacterium Microcystis aeruginosa to Brackish Water Is Driven by Recent Horizontal Transfer of Sucrose Genes.</title>
        <authorList>
            <person name="Tanabe Y."/>
            <person name="Hodoki Y."/>
            <person name="Sano T."/>
            <person name="Tada K."/>
            <person name="Watanabe M.M."/>
        </authorList>
    </citation>
    <scope>NUCLEOTIDE SEQUENCE [LARGE SCALE GENOMIC DNA]</scope>
    <source>
        <strain evidence="1 2">Sj</strain>
    </source>
</reference>
<accession>A0A2Z6UTH3</accession>
<evidence type="ECO:0000313" key="2">
    <source>
        <dbReference type="Proteomes" id="UP000248272"/>
    </source>
</evidence>
<gene>
    <name evidence="1" type="ORF">MSj_03723</name>
</gene>
<organism evidence="1 2">
    <name type="scientific">Microcystis aeruginosa Sj</name>
    <dbReference type="NCBI Taxonomy" id="1979544"/>
    <lineage>
        <taxon>Bacteria</taxon>
        <taxon>Bacillati</taxon>
        <taxon>Cyanobacteriota</taxon>
        <taxon>Cyanophyceae</taxon>
        <taxon>Oscillatoriophycideae</taxon>
        <taxon>Chroococcales</taxon>
        <taxon>Microcystaceae</taxon>
        <taxon>Microcystis</taxon>
    </lineage>
</organism>
<sequence length="34" mass="3883">MIQKTQVFKLMGKKSLILLNNQGVIYGTAQKIKF</sequence>
<dbReference type="Proteomes" id="UP000248272">
    <property type="component" value="Unassembled WGS sequence"/>
</dbReference>
<proteinExistence type="predicted"/>
<protein>
    <submittedName>
        <fullName evidence="1">Uncharacterized protein</fullName>
    </submittedName>
</protein>
<dbReference type="EMBL" id="BDSG01000127">
    <property type="protein sequence ID" value="GBL12209.1"/>
    <property type="molecule type" value="Genomic_DNA"/>
</dbReference>
<dbReference type="AlphaFoldDB" id="A0A2Z6UTH3"/>
<comment type="caution">
    <text evidence="1">The sequence shown here is derived from an EMBL/GenBank/DDBJ whole genome shotgun (WGS) entry which is preliminary data.</text>
</comment>
<evidence type="ECO:0000313" key="1">
    <source>
        <dbReference type="EMBL" id="GBL12209.1"/>
    </source>
</evidence>
<name>A0A2Z6UTH3_MICAE</name>